<dbReference type="InterPro" id="IPR016169">
    <property type="entry name" value="FAD-bd_PCMH_sub2"/>
</dbReference>
<gene>
    <name evidence="6" type="ORF">B0T15DRAFT_283871</name>
</gene>
<organism evidence="6 7">
    <name type="scientific">Chaetomium strumarium</name>
    <dbReference type="NCBI Taxonomy" id="1170767"/>
    <lineage>
        <taxon>Eukaryota</taxon>
        <taxon>Fungi</taxon>
        <taxon>Dikarya</taxon>
        <taxon>Ascomycota</taxon>
        <taxon>Pezizomycotina</taxon>
        <taxon>Sordariomycetes</taxon>
        <taxon>Sordariomycetidae</taxon>
        <taxon>Sordariales</taxon>
        <taxon>Chaetomiaceae</taxon>
        <taxon>Chaetomium</taxon>
    </lineage>
</organism>
<protein>
    <submittedName>
        <fullName evidence="6">Oxidoreductase</fullName>
    </submittedName>
</protein>
<dbReference type="InterPro" id="IPR006094">
    <property type="entry name" value="Oxid_FAD_bind_N"/>
</dbReference>
<reference evidence="6" key="2">
    <citation type="submission" date="2023-06" db="EMBL/GenBank/DDBJ databases">
        <authorList>
            <consortium name="Lawrence Berkeley National Laboratory"/>
            <person name="Mondo S.J."/>
            <person name="Hensen N."/>
            <person name="Bonometti L."/>
            <person name="Westerberg I."/>
            <person name="Brannstrom I.O."/>
            <person name="Guillou S."/>
            <person name="Cros-Aarteil S."/>
            <person name="Calhoun S."/>
            <person name="Haridas S."/>
            <person name="Kuo A."/>
            <person name="Pangilinan J."/>
            <person name="Riley R."/>
            <person name="Labutti K."/>
            <person name="Andreopoulos B."/>
            <person name="Lipzen A."/>
            <person name="Chen C."/>
            <person name="Yanf M."/>
            <person name="Daum C."/>
            <person name="Ng V."/>
            <person name="Clum A."/>
            <person name="Steindorff A."/>
            <person name="Ohm R."/>
            <person name="Martin F."/>
            <person name="Silar P."/>
            <person name="Natvig D."/>
            <person name="Lalanne C."/>
            <person name="Gautier V."/>
            <person name="Ament-Velasquez S.L."/>
            <person name="Kruys A."/>
            <person name="Hutchinson M.I."/>
            <person name="Powell A.J."/>
            <person name="Barry K."/>
            <person name="Miller A.N."/>
            <person name="Grigoriev I.V."/>
            <person name="Debuchy R."/>
            <person name="Gladieux P."/>
            <person name="Thoren M.H."/>
            <person name="Johannesson H."/>
        </authorList>
    </citation>
    <scope>NUCLEOTIDE SEQUENCE</scope>
    <source>
        <strain evidence="6">CBS 333.67</strain>
    </source>
</reference>
<dbReference type="SUPFAM" id="SSF55103">
    <property type="entry name" value="FAD-linked oxidases, C-terminal domain"/>
    <property type="match status" value="1"/>
</dbReference>
<evidence type="ECO:0000256" key="3">
    <source>
        <dbReference type="ARBA" id="ARBA00022827"/>
    </source>
</evidence>
<dbReference type="EMBL" id="JAUDZG010000006">
    <property type="protein sequence ID" value="KAK3303780.1"/>
    <property type="molecule type" value="Genomic_DNA"/>
</dbReference>
<accession>A0AAJ0GQ08</accession>
<dbReference type="Pfam" id="PF01565">
    <property type="entry name" value="FAD_binding_4"/>
    <property type="match status" value="1"/>
</dbReference>
<evidence type="ECO:0000256" key="1">
    <source>
        <dbReference type="ARBA" id="ARBA00005466"/>
    </source>
</evidence>
<name>A0AAJ0GQ08_9PEZI</name>
<dbReference type="GO" id="GO:0016491">
    <property type="term" value="F:oxidoreductase activity"/>
    <property type="evidence" value="ECO:0007669"/>
    <property type="project" value="UniProtKB-KW"/>
</dbReference>
<keyword evidence="4" id="KW-0560">Oxidoreductase</keyword>
<keyword evidence="7" id="KW-1185">Reference proteome</keyword>
<evidence type="ECO:0000313" key="6">
    <source>
        <dbReference type="EMBL" id="KAK3303780.1"/>
    </source>
</evidence>
<sequence length="509" mass="54678">MPNSPNVCCRTLQKLLGIRTVHQPGSEGHTSCVSSYWAQQQQQAEQPACVVTPRSAEDVSTAVRCILDCLGLCWDDPVEAATCRFAIRSGGHLPVTGAASQAGGVVLDLRLLNAIEVSSDKRTVRIGAGATWGDVYAKLDPLGLSVAGGRAPQVGVGGLTTGGGYSFMSPRYGWTCDTVASFQVVLANGSIVEANADENADLWWALRGGGNNFGVVTAVTMETFEQGEMWGGNVYYPLSTIDDQLKAFANFSSADGYDENASLITTFGYAAGQGSAIANNIEYIKAEENPAVFAPFMKIPSFFNNMRLDSVPNICHGQGALSKQNMRQLFATVTHASTLPMLQSTYTHWSNSLPAVENVPGMIWSVSLEPLPPAMYLRAARSAPPGGWGKNCMGLDAANNNHNSINKTTDKALVIALLTATWADAADDEKVEKAARELMDGIERDAKAQGAWHPFVYLNYAAPWQDPIASYGEEAVRRLKEVRKRVDPKGVFTKLVPGGFKIPGTMEQE</sequence>
<keyword evidence="3" id="KW-0274">FAD</keyword>
<dbReference type="InterPro" id="IPR016166">
    <property type="entry name" value="FAD-bd_PCMH"/>
</dbReference>
<evidence type="ECO:0000313" key="7">
    <source>
        <dbReference type="Proteomes" id="UP001273166"/>
    </source>
</evidence>
<feature type="domain" description="FAD-binding PCMH-type" evidence="5">
    <location>
        <begin position="43"/>
        <end position="226"/>
    </location>
</feature>
<dbReference type="PANTHER" id="PTHR42973:SF22">
    <property type="entry name" value="FAD-BINDING PCMH-TYPE DOMAIN-CONTAINING PROTEIN-RELATED"/>
    <property type="match status" value="1"/>
</dbReference>
<proteinExistence type="inferred from homology"/>
<evidence type="ECO:0000256" key="4">
    <source>
        <dbReference type="ARBA" id="ARBA00023002"/>
    </source>
</evidence>
<dbReference type="GeneID" id="87882443"/>
<evidence type="ECO:0000259" key="5">
    <source>
        <dbReference type="PROSITE" id="PS51387"/>
    </source>
</evidence>
<dbReference type="GO" id="GO:0071949">
    <property type="term" value="F:FAD binding"/>
    <property type="evidence" value="ECO:0007669"/>
    <property type="project" value="InterPro"/>
</dbReference>
<keyword evidence="2" id="KW-0285">Flavoprotein</keyword>
<dbReference type="RefSeq" id="XP_062719560.1">
    <property type="nucleotide sequence ID" value="XM_062863614.1"/>
</dbReference>
<dbReference type="PROSITE" id="PS51387">
    <property type="entry name" value="FAD_PCMH"/>
    <property type="match status" value="1"/>
</dbReference>
<dbReference type="Proteomes" id="UP001273166">
    <property type="component" value="Unassembled WGS sequence"/>
</dbReference>
<dbReference type="InterPro" id="IPR016164">
    <property type="entry name" value="FAD-linked_Oxase-like_C"/>
</dbReference>
<comment type="similarity">
    <text evidence="1">Belongs to the oxygen-dependent FAD-linked oxidoreductase family.</text>
</comment>
<dbReference type="SUPFAM" id="SSF56176">
    <property type="entry name" value="FAD-binding/transporter-associated domain-like"/>
    <property type="match status" value="1"/>
</dbReference>
<dbReference type="PANTHER" id="PTHR42973">
    <property type="entry name" value="BINDING OXIDOREDUCTASE, PUTATIVE (AFU_ORTHOLOGUE AFUA_1G17690)-RELATED"/>
    <property type="match status" value="1"/>
</dbReference>
<reference evidence="6" key="1">
    <citation type="journal article" date="2023" name="Mol. Phylogenet. Evol.">
        <title>Genome-scale phylogeny and comparative genomics of the fungal order Sordariales.</title>
        <authorList>
            <person name="Hensen N."/>
            <person name="Bonometti L."/>
            <person name="Westerberg I."/>
            <person name="Brannstrom I.O."/>
            <person name="Guillou S."/>
            <person name="Cros-Aarteil S."/>
            <person name="Calhoun S."/>
            <person name="Haridas S."/>
            <person name="Kuo A."/>
            <person name="Mondo S."/>
            <person name="Pangilinan J."/>
            <person name="Riley R."/>
            <person name="LaButti K."/>
            <person name="Andreopoulos B."/>
            <person name="Lipzen A."/>
            <person name="Chen C."/>
            <person name="Yan M."/>
            <person name="Daum C."/>
            <person name="Ng V."/>
            <person name="Clum A."/>
            <person name="Steindorff A."/>
            <person name="Ohm R.A."/>
            <person name="Martin F."/>
            <person name="Silar P."/>
            <person name="Natvig D.O."/>
            <person name="Lalanne C."/>
            <person name="Gautier V."/>
            <person name="Ament-Velasquez S.L."/>
            <person name="Kruys A."/>
            <person name="Hutchinson M.I."/>
            <person name="Powell A.J."/>
            <person name="Barry K."/>
            <person name="Miller A.N."/>
            <person name="Grigoriev I.V."/>
            <person name="Debuchy R."/>
            <person name="Gladieux P."/>
            <person name="Hiltunen Thoren M."/>
            <person name="Johannesson H."/>
        </authorList>
    </citation>
    <scope>NUCLEOTIDE SEQUENCE</scope>
    <source>
        <strain evidence="6">CBS 333.67</strain>
    </source>
</reference>
<dbReference type="InterPro" id="IPR050416">
    <property type="entry name" value="FAD-linked_Oxidoreductase"/>
</dbReference>
<dbReference type="Gene3D" id="3.30.465.10">
    <property type="match status" value="1"/>
</dbReference>
<evidence type="ECO:0000256" key="2">
    <source>
        <dbReference type="ARBA" id="ARBA00022630"/>
    </source>
</evidence>
<dbReference type="InterPro" id="IPR036318">
    <property type="entry name" value="FAD-bd_PCMH-like_sf"/>
</dbReference>
<comment type="caution">
    <text evidence="6">The sequence shown here is derived from an EMBL/GenBank/DDBJ whole genome shotgun (WGS) entry which is preliminary data.</text>
</comment>
<dbReference type="AlphaFoldDB" id="A0AAJ0GQ08"/>